<dbReference type="Gene3D" id="1.20.1090.10">
    <property type="entry name" value="Dehydroquinate synthase-like - alpha domain"/>
    <property type="match status" value="1"/>
</dbReference>
<keyword evidence="6" id="KW-1185">Reference proteome</keyword>
<proteinExistence type="predicted"/>
<accession>A0ABU7ME64</accession>
<dbReference type="GO" id="GO:0018506">
    <property type="term" value="F:maleylacetate reductase activity"/>
    <property type="evidence" value="ECO:0007669"/>
    <property type="project" value="UniProtKB-EC"/>
</dbReference>
<keyword evidence="1 5" id="KW-0560">Oxidoreductase</keyword>
<evidence type="ECO:0000256" key="1">
    <source>
        <dbReference type="ARBA" id="ARBA00023002"/>
    </source>
</evidence>
<dbReference type="CDD" id="cd08177">
    <property type="entry name" value="MAR"/>
    <property type="match status" value="1"/>
</dbReference>
<dbReference type="Gene3D" id="3.40.50.1970">
    <property type="match status" value="1"/>
</dbReference>
<dbReference type="InterPro" id="IPR039697">
    <property type="entry name" value="Alcohol_dehydrogenase_Fe"/>
</dbReference>
<gene>
    <name evidence="5" type="ORF">VZC37_11375</name>
</gene>
<dbReference type="EC" id="1.3.1.32" evidence="5"/>
<evidence type="ECO:0000259" key="3">
    <source>
        <dbReference type="Pfam" id="PF00465"/>
    </source>
</evidence>
<reference evidence="5 6" key="1">
    <citation type="submission" date="2024-01" db="EMBL/GenBank/DDBJ databases">
        <title>Draft genome sequence of Gordonia sp. LSe1-13.</title>
        <authorList>
            <person name="Suphannarot A."/>
            <person name="Mingma R."/>
        </authorList>
    </citation>
    <scope>NUCLEOTIDE SEQUENCE [LARGE SCALE GENOMIC DNA]</scope>
    <source>
        <strain evidence="5 6">LSe1-13</strain>
    </source>
</reference>
<dbReference type="PANTHER" id="PTHR11496">
    <property type="entry name" value="ALCOHOL DEHYDROGENASE"/>
    <property type="match status" value="1"/>
</dbReference>
<evidence type="ECO:0000259" key="4">
    <source>
        <dbReference type="Pfam" id="PF25137"/>
    </source>
</evidence>
<dbReference type="SUPFAM" id="SSF56796">
    <property type="entry name" value="Dehydroquinate synthase-like"/>
    <property type="match status" value="1"/>
</dbReference>
<dbReference type="InterPro" id="IPR056798">
    <property type="entry name" value="ADH_Fe_C"/>
</dbReference>
<dbReference type="Pfam" id="PF00465">
    <property type="entry name" value="Fe-ADH"/>
    <property type="match status" value="1"/>
</dbReference>
<organism evidence="5 6">
    <name type="scientific">Gordonia sesuvii</name>
    <dbReference type="NCBI Taxonomy" id="3116777"/>
    <lineage>
        <taxon>Bacteria</taxon>
        <taxon>Bacillati</taxon>
        <taxon>Actinomycetota</taxon>
        <taxon>Actinomycetes</taxon>
        <taxon>Mycobacteriales</taxon>
        <taxon>Gordoniaceae</taxon>
        <taxon>Gordonia</taxon>
    </lineage>
</organism>
<dbReference type="InterPro" id="IPR034786">
    <property type="entry name" value="MAR"/>
</dbReference>
<dbReference type="PANTHER" id="PTHR11496:SF83">
    <property type="entry name" value="HYDROXYACID-OXOACID TRANSHYDROGENASE, MITOCHONDRIAL"/>
    <property type="match status" value="1"/>
</dbReference>
<dbReference type="Pfam" id="PF25137">
    <property type="entry name" value="ADH_Fe_C"/>
    <property type="match status" value="1"/>
</dbReference>
<keyword evidence="2" id="KW-0520">NAD</keyword>
<evidence type="ECO:0000313" key="6">
    <source>
        <dbReference type="Proteomes" id="UP001347146"/>
    </source>
</evidence>
<dbReference type="InterPro" id="IPR001670">
    <property type="entry name" value="ADH_Fe/GldA"/>
</dbReference>
<dbReference type="RefSeq" id="WP_330432615.1">
    <property type="nucleotide sequence ID" value="NZ_JAZDUF010000003.1"/>
</dbReference>
<sequence length="352" mass="36408">MDHFLYEALPMRVRFGDNSLEELPAELGALGASTALVLTTPQQADLGEQVNGLLGRAGAGVYPHAAMHVPVATVTAAREHAARVGADALICAGGGSTTGLGKAIALDSDLPIIAVPTTYAGSEMTPIWGMTEESVKRTGRNLRVLPRSVVYDPTLTVGLPVGISVTSGLNAVAHAVEALYAPDASPVLSLMAAEGVAKMLKALPRIAGDPADATGRSDALYAAWLCGAVLGATTMGLHHKLCHILGGTFDLPHAETHAIVLPYVMAFNLQSSPDALRAMEKATGSDSPATAVRKLERSLDVPPSLAAIGMPEDGIDEVVRQAVDAPYSNPRPVTESDLVGLLEAAFCGSEPE</sequence>
<name>A0ABU7ME64_9ACTN</name>
<feature type="domain" description="Alcohol dehydrogenase iron-type/glycerol dehydrogenase GldA" evidence="3">
    <location>
        <begin position="10"/>
        <end position="153"/>
    </location>
</feature>
<dbReference type="EMBL" id="JAZDUF010000003">
    <property type="protein sequence ID" value="MEE3850936.1"/>
    <property type="molecule type" value="Genomic_DNA"/>
</dbReference>
<dbReference type="Proteomes" id="UP001347146">
    <property type="component" value="Unassembled WGS sequence"/>
</dbReference>
<feature type="domain" description="Fe-containing alcohol dehydrogenase-like C-terminal" evidence="4">
    <location>
        <begin position="165"/>
        <end position="346"/>
    </location>
</feature>
<comment type="caution">
    <text evidence="5">The sequence shown here is derived from an EMBL/GenBank/DDBJ whole genome shotgun (WGS) entry which is preliminary data.</text>
</comment>
<protein>
    <submittedName>
        <fullName evidence="5">Maleylacetate reductase</fullName>
        <ecNumber evidence="5">1.3.1.32</ecNumber>
    </submittedName>
</protein>
<evidence type="ECO:0000313" key="5">
    <source>
        <dbReference type="EMBL" id="MEE3850936.1"/>
    </source>
</evidence>
<evidence type="ECO:0000256" key="2">
    <source>
        <dbReference type="ARBA" id="ARBA00023027"/>
    </source>
</evidence>